<dbReference type="Proteomes" id="UP000029846">
    <property type="component" value="Unassembled WGS sequence"/>
</dbReference>
<evidence type="ECO:0000313" key="2">
    <source>
        <dbReference type="EMBL" id="KGJ04369.1"/>
    </source>
</evidence>
<sequence>MIWANGWIWVILALILAALELAMPGWFFLGFALAVLLMGGALLLGLWPAGLPMALVATAVLTGLIWLALRRIFGTNKGEMKVWTRDINDN</sequence>
<name>A0A099F1P2_9RHOB</name>
<keyword evidence="1" id="KW-0812">Transmembrane</keyword>
<feature type="transmembrane region" description="Helical" evidence="1">
    <location>
        <begin position="6"/>
        <end position="22"/>
    </location>
</feature>
<feature type="transmembrane region" description="Helical" evidence="1">
    <location>
        <begin position="53"/>
        <end position="73"/>
    </location>
</feature>
<gene>
    <name evidence="2" type="ORF">IT41_10740</name>
    <name evidence="3" type="ORF">SAMN04487972_11336</name>
</gene>
<dbReference type="eggNOG" id="COG1585">
    <property type="taxonomic scope" value="Bacteria"/>
</dbReference>
<proteinExistence type="predicted"/>
<dbReference type="EMBL" id="JRKN01000012">
    <property type="protein sequence ID" value="KGJ04369.1"/>
    <property type="molecule type" value="Genomic_DNA"/>
</dbReference>
<keyword evidence="1" id="KW-1133">Transmembrane helix</keyword>
<evidence type="ECO:0000313" key="3">
    <source>
        <dbReference type="EMBL" id="SFA55068.1"/>
    </source>
</evidence>
<reference evidence="2 4" key="1">
    <citation type="submission" date="2014-09" db="EMBL/GenBank/DDBJ databases">
        <authorList>
            <person name="McGinnis J.M."/>
            <person name="Wolfgang W.J."/>
        </authorList>
    </citation>
    <scope>NUCLEOTIDE SEQUENCE [LARGE SCALE GENOMIC DNA]</scope>
    <source>
        <strain evidence="2 4">JCM 14014</strain>
    </source>
</reference>
<keyword evidence="4" id="KW-1185">Reference proteome</keyword>
<dbReference type="OrthoDB" id="7745385at2"/>
<organism evidence="2 4">
    <name type="scientific">Paracoccus halophilus</name>
    <dbReference type="NCBI Taxonomy" id="376733"/>
    <lineage>
        <taxon>Bacteria</taxon>
        <taxon>Pseudomonadati</taxon>
        <taxon>Pseudomonadota</taxon>
        <taxon>Alphaproteobacteria</taxon>
        <taxon>Rhodobacterales</taxon>
        <taxon>Paracoccaceae</taxon>
        <taxon>Paracoccus</taxon>
    </lineage>
</organism>
<dbReference type="AlphaFoldDB" id="A0A099F1P2"/>
<keyword evidence="1" id="KW-0472">Membrane</keyword>
<reference evidence="3 5" key="3">
    <citation type="submission" date="2016-10" db="EMBL/GenBank/DDBJ databases">
        <authorList>
            <person name="de Groot N.N."/>
        </authorList>
    </citation>
    <scope>NUCLEOTIDE SEQUENCE [LARGE SCALE GENOMIC DNA]</scope>
    <source>
        <strain evidence="3 5">CGMCC 1.6117</strain>
    </source>
</reference>
<reference evidence="2 4" key="2">
    <citation type="submission" date="2014-10" db="EMBL/GenBank/DDBJ databases">
        <title>Paracoccus sanguinis sp. nov., isolated from clinical specimens of New York State patients.</title>
        <authorList>
            <person name="Mingle L.A."/>
            <person name="Cole J.A."/>
            <person name="Lapierre P."/>
            <person name="Musser K.A."/>
        </authorList>
    </citation>
    <scope>NUCLEOTIDE SEQUENCE [LARGE SCALE GENOMIC DNA]</scope>
    <source>
        <strain evidence="2 4">JCM 14014</strain>
    </source>
</reference>
<dbReference type="STRING" id="376733.SAMN04487972_11336"/>
<evidence type="ECO:0000313" key="4">
    <source>
        <dbReference type="Proteomes" id="UP000029846"/>
    </source>
</evidence>
<evidence type="ECO:0000256" key="1">
    <source>
        <dbReference type="SAM" id="Phobius"/>
    </source>
</evidence>
<dbReference type="EMBL" id="FOJO01000013">
    <property type="protein sequence ID" value="SFA55068.1"/>
    <property type="molecule type" value="Genomic_DNA"/>
</dbReference>
<protein>
    <submittedName>
        <fullName evidence="3">NfeD-like C-terminal, partner-binding</fullName>
    </submittedName>
</protein>
<dbReference type="Proteomes" id="UP000182312">
    <property type="component" value="Unassembled WGS sequence"/>
</dbReference>
<accession>A0A099F1P2</accession>
<dbReference type="RefSeq" id="WP_036740933.1">
    <property type="nucleotide sequence ID" value="NZ_FOJO01000013.1"/>
</dbReference>
<evidence type="ECO:0000313" key="5">
    <source>
        <dbReference type="Proteomes" id="UP000182312"/>
    </source>
</evidence>